<accession>A0ABN2MSL3</accession>
<reference evidence="2 3" key="1">
    <citation type="journal article" date="2019" name="Int. J. Syst. Evol. Microbiol.">
        <title>The Global Catalogue of Microorganisms (GCM) 10K type strain sequencing project: providing services to taxonomists for standard genome sequencing and annotation.</title>
        <authorList>
            <consortium name="The Broad Institute Genomics Platform"/>
            <consortium name="The Broad Institute Genome Sequencing Center for Infectious Disease"/>
            <person name="Wu L."/>
            <person name="Ma J."/>
        </authorList>
    </citation>
    <scope>NUCLEOTIDE SEQUENCE [LARGE SCALE GENOMIC DNA]</scope>
    <source>
        <strain evidence="2 3">JCM 16009</strain>
    </source>
</reference>
<dbReference type="Proteomes" id="UP001500449">
    <property type="component" value="Unassembled WGS sequence"/>
</dbReference>
<evidence type="ECO:0000313" key="3">
    <source>
        <dbReference type="Proteomes" id="UP001500449"/>
    </source>
</evidence>
<evidence type="ECO:0000256" key="1">
    <source>
        <dbReference type="SAM" id="MobiDB-lite"/>
    </source>
</evidence>
<proteinExistence type="predicted"/>
<keyword evidence="3" id="KW-1185">Reference proteome</keyword>
<comment type="caution">
    <text evidence="2">The sequence shown here is derived from an EMBL/GenBank/DDBJ whole genome shotgun (WGS) entry which is preliminary data.</text>
</comment>
<protein>
    <submittedName>
        <fullName evidence="2">Uncharacterized protein</fullName>
    </submittedName>
</protein>
<evidence type="ECO:0000313" key="2">
    <source>
        <dbReference type="EMBL" id="GAA1837368.1"/>
    </source>
</evidence>
<gene>
    <name evidence="2" type="ORF">GCM10009836_15020</name>
</gene>
<name>A0ABN2MSL3_9PSEU</name>
<feature type="region of interest" description="Disordered" evidence="1">
    <location>
        <begin position="1"/>
        <end position="63"/>
    </location>
</feature>
<sequence length="63" mass="6603">MGRGGAGETQGDRGLTDPALETQRGDDLHAITLARRLPDPAAPAPSLQRRRVPGGPAGVRVRH</sequence>
<organism evidence="2 3">
    <name type="scientific">Pseudonocardia ailaonensis</name>
    <dbReference type="NCBI Taxonomy" id="367279"/>
    <lineage>
        <taxon>Bacteria</taxon>
        <taxon>Bacillati</taxon>
        <taxon>Actinomycetota</taxon>
        <taxon>Actinomycetes</taxon>
        <taxon>Pseudonocardiales</taxon>
        <taxon>Pseudonocardiaceae</taxon>
        <taxon>Pseudonocardia</taxon>
    </lineage>
</organism>
<dbReference type="EMBL" id="BAAAQK010000004">
    <property type="protein sequence ID" value="GAA1837368.1"/>
    <property type="molecule type" value="Genomic_DNA"/>
</dbReference>